<dbReference type="SUPFAM" id="SSF55729">
    <property type="entry name" value="Acyl-CoA N-acyltransferases (Nat)"/>
    <property type="match status" value="1"/>
</dbReference>
<dbReference type="AlphaFoldDB" id="A0A420E820"/>
<protein>
    <submittedName>
        <fullName evidence="1">PEP-CTERM/exosortase system-associated acyltransferase</fullName>
    </submittedName>
</protein>
<dbReference type="Pfam" id="PF13444">
    <property type="entry name" value="Acetyltransf_5"/>
    <property type="match status" value="1"/>
</dbReference>
<name>A0A420E820_9ALTE</name>
<dbReference type="NCBIfam" id="TIGR03694">
    <property type="entry name" value="exosort_acyl"/>
    <property type="match status" value="1"/>
</dbReference>
<dbReference type="InterPro" id="IPR022484">
    <property type="entry name" value="PEP-CTERM/exosrtase_acylTfrase"/>
</dbReference>
<gene>
    <name evidence="1" type="ORF">DBZ36_17120</name>
</gene>
<sequence length="309" mass="35529">MRSLSKQPIIGNAFKLVKAFSAMREAGLISKHFAQFLEPVVANQTESIEEAFKIRHDVYCEELHFEPMREDKMETDEFDSYSRFCLIKHKPSQNYAGCVRIVTPSSDQELLPIEKYCSQSLQSSPVHPREFDRSNICEISRLAVRPQFRRRRADKFEGAASGVINEQTYSEAELRCFPFLTIGLYLSIASLAVRTNVDHAFVMMEPRLARSMSFLGIKFQQLGPAVEYHGLRAPYYMSSEMLLNSLPKSFTSLMKSIDGQIENGLLEACSYPRDDYLNRLYPNHTQENVSQKRIIVPNKELIRFPAKFT</sequence>
<keyword evidence="2" id="KW-1185">Reference proteome</keyword>
<dbReference type="OrthoDB" id="582214at2"/>
<organism evidence="1 2">
    <name type="scientific">Alginatibacterium sediminis</name>
    <dbReference type="NCBI Taxonomy" id="2164068"/>
    <lineage>
        <taxon>Bacteria</taxon>
        <taxon>Pseudomonadati</taxon>
        <taxon>Pseudomonadota</taxon>
        <taxon>Gammaproteobacteria</taxon>
        <taxon>Alteromonadales</taxon>
        <taxon>Alteromonadaceae</taxon>
        <taxon>Alginatibacterium</taxon>
    </lineage>
</organism>
<proteinExistence type="predicted"/>
<accession>A0A420E820</accession>
<evidence type="ECO:0000313" key="1">
    <source>
        <dbReference type="EMBL" id="RKF14565.1"/>
    </source>
</evidence>
<dbReference type="Proteomes" id="UP000286482">
    <property type="component" value="Unassembled WGS sequence"/>
</dbReference>
<dbReference type="Gene3D" id="3.40.630.30">
    <property type="match status" value="1"/>
</dbReference>
<dbReference type="GO" id="GO:0016746">
    <property type="term" value="F:acyltransferase activity"/>
    <property type="evidence" value="ECO:0007669"/>
    <property type="project" value="UniProtKB-KW"/>
</dbReference>
<dbReference type="InterPro" id="IPR016181">
    <property type="entry name" value="Acyl_CoA_acyltransferase"/>
</dbReference>
<comment type="caution">
    <text evidence="1">The sequence shown here is derived from an EMBL/GenBank/DDBJ whole genome shotgun (WGS) entry which is preliminary data.</text>
</comment>
<reference evidence="1 2" key="1">
    <citation type="submission" date="2018-09" db="EMBL/GenBank/DDBJ databases">
        <authorList>
            <person name="Wang Z."/>
        </authorList>
    </citation>
    <scope>NUCLEOTIDE SEQUENCE [LARGE SCALE GENOMIC DNA]</scope>
    <source>
        <strain evidence="1 2">ALS 81</strain>
    </source>
</reference>
<evidence type="ECO:0000313" key="2">
    <source>
        <dbReference type="Proteomes" id="UP000286482"/>
    </source>
</evidence>
<keyword evidence="1" id="KW-0808">Transferase</keyword>
<dbReference type="EMBL" id="RAQO01000009">
    <property type="protein sequence ID" value="RKF14565.1"/>
    <property type="molecule type" value="Genomic_DNA"/>
</dbReference>
<keyword evidence="1" id="KW-0012">Acyltransferase</keyword>